<evidence type="ECO:0000313" key="6">
    <source>
        <dbReference type="EMBL" id="CDW80630.1"/>
    </source>
</evidence>
<dbReference type="InterPro" id="IPR024983">
    <property type="entry name" value="CHAT_dom"/>
</dbReference>
<dbReference type="InterPro" id="IPR056884">
    <property type="entry name" value="NPHP3-like_N"/>
</dbReference>
<keyword evidence="7" id="KW-1185">Reference proteome</keyword>
<organism evidence="6 7">
    <name type="scientific">Stylonychia lemnae</name>
    <name type="common">Ciliate</name>
    <dbReference type="NCBI Taxonomy" id="5949"/>
    <lineage>
        <taxon>Eukaryota</taxon>
        <taxon>Sar</taxon>
        <taxon>Alveolata</taxon>
        <taxon>Ciliophora</taxon>
        <taxon>Intramacronucleata</taxon>
        <taxon>Spirotrichea</taxon>
        <taxon>Stichotrichia</taxon>
        <taxon>Sporadotrichida</taxon>
        <taxon>Oxytrichidae</taxon>
        <taxon>Stylonychinae</taxon>
        <taxon>Stylonychia</taxon>
    </lineage>
</organism>
<dbReference type="InParanoid" id="A0A078AEI4"/>
<feature type="domain" description="CHAT" evidence="4">
    <location>
        <begin position="190"/>
        <end position="427"/>
    </location>
</feature>
<feature type="domain" description="Nephrocystin 3-like N-terminal" evidence="5">
    <location>
        <begin position="499"/>
        <end position="642"/>
    </location>
</feature>
<protein>
    <submittedName>
        <fullName evidence="6">Nb-arc domain protein</fullName>
    </submittedName>
</protein>
<evidence type="ECO:0000256" key="2">
    <source>
        <dbReference type="SAM" id="Coils"/>
    </source>
</evidence>
<feature type="region of interest" description="Disordered" evidence="3">
    <location>
        <begin position="122"/>
        <end position="146"/>
    </location>
</feature>
<keyword evidence="1" id="KW-0677">Repeat</keyword>
<dbReference type="Pfam" id="PF24883">
    <property type="entry name" value="NPHP3_N"/>
    <property type="match status" value="1"/>
</dbReference>
<feature type="region of interest" description="Disordered" evidence="3">
    <location>
        <begin position="1044"/>
        <end position="1110"/>
    </location>
</feature>
<keyword evidence="2" id="KW-0175">Coiled coil</keyword>
<dbReference type="Pfam" id="PF12770">
    <property type="entry name" value="CHAT"/>
    <property type="match status" value="1"/>
</dbReference>
<dbReference type="OrthoDB" id="435892at2759"/>
<dbReference type="InterPro" id="IPR027417">
    <property type="entry name" value="P-loop_NTPase"/>
</dbReference>
<proteinExistence type="predicted"/>
<dbReference type="Gene3D" id="3.40.50.300">
    <property type="entry name" value="P-loop containing nucleotide triphosphate hydrolases"/>
    <property type="match status" value="1"/>
</dbReference>
<feature type="region of interest" description="Disordered" evidence="3">
    <location>
        <begin position="930"/>
        <end position="953"/>
    </location>
</feature>
<dbReference type="PRINTS" id="PR00364">
    <property type="entry name" value="DISEASERSIST"/>
</dbReference>
<evidence type="ECO:0000259" key="5">
    <source>
        <dbReference type="Pfam" id="PF24883"/>
    </source>
</evidence>
<feature type="compositionally biased region" description="Polar residues" evidence="3">
    <location>
        <begin position="930"/>
        <end position="948"/>
    </location>
</feature>
<feature type="region of interest" description="Disordered" evidence="3">
    <location>
        <begin position="1141"/>
        <end position="1168"/>
    </location>
</feature>
<feature type="compositionally biased region" description="Polar residues" evidence="3">
    <location>
        <begin position="1044"/>
        <end position="1060"/>
    </location>
</feature>
<name>A0A078AEI4_STYLE</name>
<sequence>MLLNLNKSKSKLQKEPQLFNQIRGANDIQGYIQDSDTDRTSVEFNDRSDAEQNQRSNQEHQPVILTTFQELFKVFNAKLEDGQYFKHKGKSYQLSKESIEFMGLRAVENQQLGQTTDQNFFQNRKQKRSSSNVNRDTFQSPSPYQGMPIQQQFSNQYSMFPIIPGMMHMGGSYYQPSHPFQQNSELQYRLYQQQSLQQYPVPRVISDFSASHNQNRLANQQLVQTVQDVHLAYLFASPLVLETSESNYHDMLDPIGFKEEFEQILMKLETQQLAFRYRYMVANDSNLRECLNDNPLGLHFVGHGFQNIDVASFMMDKKGWIQNRGKGDMLIFEKEDGSSSYYTETDLKKLLLETYSHQKLEFVVVASCHSEQVGKIFQNCGAKHVICIDQKTILQDEAAIEFSKTFYNNLFGSSHSICKAFISARDHIAKQISKLESEKYKLLISDEHPPNKCKMNDIRRRLVPGQVQYKGVTPKILKLPTKVTPFISRNMDMFDVVKTLSECNIVQVFGMPGLGKSSLLKNVSNYIGERNFYRDGLLYINFQTIKTFQEALALIMQNFEDNTDPYYKMNKIDFQFNQSFRKQEKSRLLKQIYKKFQRFKKGLLLVLDNIDDIAVDYQNDIVNLLTNIVQDSTNSIKILFSSSVFFEQLENYKVKKLRGLSQQHSVELFLTKIPLQNEDLNQFLSWERIVELHKFTVEKFGEGNVKVALCKIRNHTRKCVVEYLVQHPLFNLLGGQPLSISLIAPLSLKFSLKEIYQQLVELPIINVFKGKIKEDALILSLEFSIKILNDSYEKAVELFYLIGITKEGLFEDDLDQLFEDDDTQKKLQSLIELSLIQFETFDKAGKVKRFKVTPFIDKYVEQKLEQKSKRDLHIFLAIYYTNKLRSLKKEFSKNQDQKLLSQQLSKYEQNIVYCMKELFNMDYKRNTLLTPSKQSQSQRNSPVRQRNPQKLVDKNMLDIGNATLKMKDSSGKTRIVTTKAKKHHGHTPTLQFGTLGEEEKIDKNFEEAFERRKLSVNQFSANNLRASDKSPYQEFRERDGYYQSAQNESSSDYVTDNNQRVRNHTPMRDFKIRQSSNMRYQDQKKDQEQKIQTIQQDSRSTRKQRNFPESLEIKFTSNRVIKNFKNSDTNLDTLNLLPKQQQQSNISDNDSENSAASQNKGDENKFRVGEKKLYMRQLNKLQQLDKQQISKNRFDQLVKSLTLRLGKTQKDDFELIKRGGLNFQDPLEEQLSQLKEYEHLCFHYVSILTLLDHRCQEVPKIIYSNENCSAAQDKNELIIPMNNKLLQANLKMAYIYYLLCENKYDAVNGENLELYSLFQDINCPLGEGISLYLKAKYLQKMKRKNAYQKAEKYVLKSAAKFEQCQDLDGLYQCVKLLEKIKKDHPQIVQLGKKMIEIKAQMKEENKEIQDERLELDRKAQRDQSEDKVRNLLLNVIEYSFLKKKITNPNDNGGISSVQEQKIGNNYTGTQSLEIKIGNFRGPSATPKILTKSKISNFNQPRTAFKGDQDEEAI</sequence>
<evidence type="ECO:0000259" key="4">
    <source>
        <dbReference type="Pfam" id="PF12770"/>
    </source>
</evidence>
<dbReference type="Proteomes" id="UP000039865">
    <property type="component" value="Unassembled WGS sequence"/>
</dbReference>
<dbReference type="SUPFAM" id="SSF52540">
    <property type="entry name" value="P-loop containing nucleoside triphosphate hydrolases"/>
    <property type="match status" value="1"/>
</dbReference>
<gene>
    <name evidence="6" type="primary">Contig4346.g4658</name>
    <name evidence="6" type="ORF">STYLEM_9633</name>
</gene>
<evidence type="ECO:0000313" key="7">
    <source>
        <dbReference type="Proteomes" id="UP000039865"/>
    </source>
</evidence>
<evidence type="ECO:0000256" key="3">
    <source>
        <dbReference type="SAM" id="MobiDB-lite"/>
    </source>
</evidence>
<feature type="compositionally biased region" description="Low complexity" evidence="3">
    <location>
        <begin position="1141"/>
        <end position="1159"/>
    </location>
</feature>
<reference evidence="6 7" key="1">
    <citation type="submission" date="2014-06" db="EMBL/GenBank/DDBJ databases">
        <authorList>
            <person name="Swart Estienne"/>
        </authorList>
    </citation>
    <scope>NUCLEOTIDE SEQUENCE [LARGE SCALE GENOMIC DNA]</scope>
    <source>
        <strain evidence="6 7">130c</strain>
    </source>
</reference>
<feature type="coiled-coil region" evidence="2">
    <location>
        <begin position="1387"/>
        <end position="1425"/>
    </location>
</feature>
<dbReference type="EMBL" id="CCKQ01009166">
    <property type="protein sequence ID" value="CDW80630.1"/>
    <property type="molecule type" value="Genomic_DNA"/>
</dbReference>
<accession>A0A078AEI4</accession>
<evidence type="ECO:0000256" key="1">
    <source>
        <dbReference type="ARBA" id="ARBA00022737"/>
    </source>
</evidence>